<sequence>MCKQISRSMRYWVNVIFIVAALTYFWFYLISNSWKVKTAPKYFDLFGLEDEKSNVNEVVLDEGNAKFMETSNCLNVETETQLKVDGQTISFSPGYKPPPKSDLLNVFLVFHSHLDPGWLMTFTEYYDEQVSSIFTNMIKYLSEHPDGKFIWSEMSFLYHFWITESEDKKKKVKEFIQNGQLELCGAAWVMTDEATPYFWATIDNIVEGQRFVYDTFEYTANTSWSVDPFGHGGMNPYLMSLAGINSMVVGRLNQHVKIEMREHAAMIFKWAQPWQQGREQKIPTVMSLPDVYYTTSNGCGINGSVCCQYEWGTSSRSFCPEKKDIKKTNVEFMSRQLVEQFKTYHRFYNGDSLLVAVGDDFYYRYSDDFDSMYKNYKQIIDHVNANPEYKTKIQFSTLGQYFEHTKKTFAKPPILRGDFFPYTENMSGGHPYWSGYFVHRGNFKQMERKAQGYLRRLDLIRALFGVQHDYDELTLHRRNLSLAQHHDSITGTSKPHVMADYRKRLYKAVTHFAQKEAEYLAGGAVHDVYDDGQIFQFNETMKEKTLIIFNQNTESDEKRVTITTNTHNMEIRNESGEILQVQAFPGVNKAVMEVDKDYFEIVFYLKCRPLSYQKVTITRLADGQRSPKTHLSEAKEVSDGETLKMPTEKFAMSLTKGRISVEGSSEKVNVGYGYHTDMGGAYVFNPLSALKAIARSRCIFFTGPLTSRLYCKLDPKIDKKSPVIVEMIEVDNKQPSDAVQINLEVFSQLKDLNGHTFILKVGSHVQGNTTIWTDVNGLYLNEHKMNRSLPIAANYFPSPSESMVQDTNSRLTVLARQSTGSTVDENGELHLLLDRSVYGEDGKGLGLGEAKTEDPSHFKARIIIEKVADPKDDTIFHSKFVDRSLEDLLHPIGIVAKKPDFSPKVIPEIYWPCNLQLINLRQVKDFHLLTIRKLEFDCSIKSTEKCEIEWDKLDATLKKIVPYDHPKLIFSSLSAVNEDSNEEYSIERLQEKLTPFEIVTVKISQGI</sequence>
<dbReference type="Pfam" id="PF07748">
    <property type="entry name" value="Glyco_hydro_38C"/>
    <property type="match status" value="1"/>
</dbReference>
<dbReference type="InterPro" id="IPR011330">
    <property type="entry name" value="Glyco_hydro/deAcase_b/a-brl"/>
</dbReference>
<organism evidence="10 11">
    <name type="scientific">Bursaphelenchus xylophilus</name>
    <name type="common">Pinewood nematode worm</name>
    <name type="synonym">Aphelenchoides xylophilus</name>
    <dbReference type="NCBI Taxonomy" id="6326"/>
    <lineage>
        <taxon>Eukaryota</taxon>
        <taxon>Metazoa</taxon>
        <taxon>Ecdysozoa</taxon>
        <taxon>Nematoda</taxon>
        <taxon>Chromadorea</taxon>
        <taxon>Rhabditida</taxon>
        <taxon>Tylenchina</taxon>
        <taxon>Tylenchomorpha</taxon>
        <taxon>Aphelenchoidea</taxon>
        <taxon>Aphelenchoididae</taxon>
        <taxon>Bursaphelenchus</taxon>
    </lineage>
</organism>
<dbReference type="Pfam" id="PF09261">
    <property type="entry name" value="Alpha-mann_mid"/>
    <property type="match status" value="1"/>
</dbReference>
<proteinExistence type="inferred from homology"/>
<dbReference type="GO" id="GO:0000139">
    <property type="term" value="C:Golgi membrane"/>
    <property type="evidence" value="ECO:0007669"/>
    <property type="project" value="TreeGrafter"/>
</dbReference>
<dbReference type="Gene3D" id="3.20.110.10">
    <property type="entry name" value="Glycoside hydrolase 38, N terminal domain"/>
    <property type="match status" value="1"/>
</dbReference>
<dbReference type="InterPro" id="IPR037094">
    <property type="entry name" value="Glyco_hydro_38_cen_sf"/>
</dbReference>
<keyword evidence="8" id="KW-0812">Transmembrane</keyword>
<dbReference type="SUPFAM" id="SSF88713">
    <property type="entry name" value="Glycoside hydrolase/deacetylase"/>
    <property type="match status" value="1"/>
</dbReference>
<dbReference type="Pfam" id="PF01074">
    <property type="entry name" value="Glyco_hydro_38N"/>
    <property type="match status" value="1"/>
</dbReference>
<comment type="cofactor">
    <cofactor evidence="7">
        <name>Zn(2+)</name>
        <dbReference type="ChEBI" id="CHEBI:29105"/>
    </cofactor>
    <text evidence="7">Binds 1 zinc ion per subunit.</text>
</comment>
<gene>
    <name evidence="10" type="ORF">BXYJ_LOCUS9737</name>
</gene>
<dbReference type="SMR" id="A0A7I8WUV9"/>
<dbReference type="InterPro" id="IPR011013">
    <property type="entry name" value="Gal_mutarotase_sf_dom"/>
</dbReference>
<evidence type="ECO:0000256" key="7">
    <source>
        <dbReference type="RuleBase" id="RU361199"/>
    </source>
</evidence>
<reference evidence="10" key="1">
    <citation type="submission" date="2020-09" db="EMBL/GenBank/DDBJ databases">
        <authorList>
            <person name="Kikuchi T."/>
        </authorList>
    </citation>
    <scope>NUCLEOTIDE SEQUENCE</scope>
    <source>
        <strain evidence="10">Ka4C1</strain>
    </source>
</reference>
<dbReference type="SUPFAM" id="SSF74650">
    <property type="entry name" value="Galactose mutarotase-like"/>
    <property type="match status" value="1"/>
</dbReference>
<dbReference type="Gene3D" id="1.20.1270.50">
    <property type="entry name" value="Glycoside hydrolase family 38, central domain"/>
    <property type="match status" value="1"/>
</dbReference>
<dbReference type="InterPro" id="IPR027291">
    <property type="entry name" value="Glyco_hydro_38_N_sf"/>
</dbReference>
<dbReference type="GO" id="GO:0046872">
    <property type="term" value="F:metal ion binding"/>
    <property type="evidence" value="ECO:0007669"/>
    <property type="project" value="UniProtKB-KW"/>
</dbReference>
<evidence type="ECO:0000256" key="2">
    <source>
        <dbReference type="ARBA" id="ARBA00022723"/>
    </source>
</evidence>
<dbReference type="GO" id="GO:0004559">
    <property type="term" value="F:alpha-mannosidase activity"/>
    <property type="evidence" value="ECO:0007669"/>
    <property type="project" value="InterPro"/>
</dbReference>
<dbReference type="InterPro" id="IPR013780">
    <property type="entry name" value="Glyco_hydro_b"/>
</dbReference>
<keyword evidence="8" id="KW-1133">Transmembrane helix</keyword>
<feature type="domain" description="Glycoside hydrolase family 38 central" evidence="9">
    <location>
        <begin position="431"/>
        <end position="505"/>
    </location>
</feature>
<evidence type="ECO:0000256" key="4">
    <source>
        <dbReference type="ARBA" id="ARBA00022833"/>
    </source>
</evidence>
<dbReference type="InterPro" id="IPR011682">
    <property type="entry name" value="Glyco_hydro_38_C"/>
</dbReference>
<evidence type="ECO:0000256" key="6">
    <source>
        <dbReference type="ARBA" id="ARBA00023295"/>
    </source>
</evidence>
<evidence type="ECO:0000256" key="3">
    <source>
        <dbReference type="ARBA" id="ARBA00022801"/>
    </source>
</evidence>
<keyword evidence="5" id="KW-1015">Disulfide bond</keyword>
<evidence type="ECO:0000259" key="9">
    <source>
        <dbReference type="SMART" id="SM00872"/>
    </source>
</evidence>
<dbReference type="Proteomes" id="UP000582659">
    <property type="component" value="Unassembled WGS sequence"/>
</dbReference>
<dbReference type="InterPro" id="IPR015341">
    <property type="entry name" value="Glyco_hydro_38_cen"/>
</dbReference>
<evidence type="ECO:0000256" key="1">
    <source>
        <dbReference type="ARBA" id="ARBA00009792"/>
    </source>
</evidence>
<dbReference type="SMART" id="SM00872">
    <property type="entry name" value="Alpha-mann_mid"/>
    <property type="match status" value="1"/>
</dbReference>
<keyword evidence="6 7" id="KW-0326">Glycosidase</keyword>
<keyword evidence="3 7" id="KW-0378">Hydrolase</keyword>
<evidence type="ECO:0000256" key="5">
    <source>
        <dbReference type="ARBA" id="ARBA00023157"/>
    </source>
</evidence>
<dbReference type="EMBL" id="CAJFCV020000004">
    <property type="protein sequence ID" value="CAG9117189.1"/>
    <property type="molecule type" value="Genomic_DNA"/>
</dbReference>
<evidence type="ECO:0000313" key="10">
    <source>
        <dbReference type="EMBL" id="CAD5227192.1"/>
    </source>
</evidence>
<dbReference type="InterPro" id="IPR028995">
    <property type="entry name" value="Glyco_hydro_57/38_cen_sf"/>
</dbReference>
<keyword evidence="8" id="KW-0472">Membrane</keyword>
<accession>A0A7I8WUV9</accession>
<dbReference type="EMBL" id="CAJFDI010000004">
    <property type="protein sequence ID" value="CAD5227192.1"/>
    <property type="molecule type" value="Genomic_DNA"/>
</dbReference>
<dbReference type="GO" id="GO:0006491">
    <property type="term" value="P:N-glycan processing"/>
    <property type="evidence" value="ECO:0007669"/>
    <property type="project" value="TreeGrafter"/>
</dbReference>
<protein>
    <recommendedName>
        <fullName evidence="7">Alpha-mannosidase</fullName>
        <ecNumber evidence="7">3.2.1.-</ecNumber>
    </recommendedName>
</protein>
<dbReference type="Gene3D" id="2.70.98.30">
    <property type="entry name" value="Golgi alpha-mannosidase II, domain 4"/>
    <property type="match status" value="1"/>
</dbReference>
<name>A0A7I8WUV9_BURXY</name>
<dbReference type="SUPFAM" id="SSF88688">
    <property type="entry name" value="Families 57/38 glycoside transferase middle domain"/>
    <property type="match status" value="1"/>
</dbReference>
<comment type="similarity">
    <text evidence="1 7">Belongs to the glycosyl hydrolase 38 family.</text>
</comment>
<keyword evidence="4 7" id="KW-0862">Zinc</keyword>
<dbReference type="GO" id="GO:0006013">
    <property type="term" value="P:mannose metabolic process"/>
    <property type="evidence" value="ECO:0007669"/>
    <property type="project" value="InterPro"/>
</dbReference>
<feature type="transmembrane region" description="Helical" evidence="8">
    <location>
        <begin position="12"/>
        <end position="30"/>
    </location>
</feature>
<dbReference type="Proteomes" id="UP000659654">
    <property type="component" value="Unassembled WGS sequence"/>
</dbReference>
<keyword evidence="2 7" id="KW-0479">Metal-binding</keyword>
<dbReference type="InterPro" id="IPR050843">
    <property type="entry name" value="Glycosyl_Hydrlase_38"/>
</dbReference>
<dbReference type="EC" id="3.2.1.-" evidence="7"/>
<dbReference type="InterPro" id="IPR000602">
    <property type="entry name" value="Glyco_hydro_38_N"/>
</dbReference>
<dbReference type="GO" id="GO:0030246">
    <property type="term" value="F:carbohydrate binding"/>
    <property type="evidence" value="ECO:0007669"/>
    <property type="project" value="InterPro"/>
</dbReference>
<comment type="caution">
    <text evidence="10">The sequence shown here is derived from an EMBL/GenBank/DDBJ whole genome shotgun (WGS) entry which is preliminary data.</text>
</comment>
<evidence type="ECO:0000256" key="8">
    <source>
        <dbReference type="SAM" id="Phobius"/>
    </source>
</evidence>
<keyword evidence="11" id="KW-1185">Reference proteome</keyword>
<dbReference type="AlphaFoldDB" id="A0A7I8WUV9"/>
<dbReference type="OrthoDB" id="10261055at2759"/>
<dbReference type="PANTHER" id="PTHR11607:SF3">
    <property type="entry name" value="LYSOSOMAL ALPHA-MANNOSIDASE"/>
    <property type="match status" value="1"/>
</dbReference>
<dbReference type="PANTHER" id="PTHR11607">
    <property type="entry name" value="ALPHA-MANNOSIDASE"/>
    <property type="match status" value="1"/>
</dbReference>
<evidence type="ECO:0000313" key="11">
    <source>
        <dbReference type="Proteomes" id="UP000659654"/>
    </source>
</evidence>
<dbReference type="Gene3D" id="2.60.40.1180">
    <property type="entry name" value="Golgi alpha-mannosidase II"/>
    <property type="match status" value="1"/>
</dbReference>